<dbReference type="Proteomes" id="UP000232875">
    <property type="component" value="Unassembled WGS sequence"/>
</dbReference>
<feature type="compositionally biased region" description="Basic residues" evidence="10">
    <location>
        <begin position="59"/>
        <end position="68"/>
    </location>
</feature>
<sequence length="785" mass="86756">MQQHLHARRKENIANTSFAASTNALYGSGTELRAWDGAFDGSGSDGEASTVPSPDAHASRVRRTKRRASVVQNTRPMEPRRPFPKRQPNPLAKTTMSVDGVASEDMNMHTPKSVSRLGGILEAVFFFALVAAVVYKMYRSGNTLIHAKIPELLLLAMFCAVCFATHWGAPYILWATRVQYLRKSVMSDGLYALLLAPILVSLMMLDAMAAQPGPLAPALMGLDTPGAWRVKYLPLGDPYQWRDPVWIAWTRRVLMDKVVLYGTVIGIHVCASAWHPRRNKTHGRHFTVESLSKAKQFAFFLTFALCVSIGIGVAKWSLGALGYPTILYGDLSVWKTSADTFLFQCVVYVFTRVARQNFTIGELGIASSLLTPLLSEAFSVTAYKLAQRPSMYDLSVARAPTALMAFQHALIIGIALIGLLLSPVLALSRVLAQRPTHRLRWPDKRNMHRRLLALGFFVIAAVLVFGTISPWVSWVLGRKNPWIYLARFMLEGPYLWSRPALLLYWGTLCNIALLSLQLMVNRVWQFATVGDQIPALVKRRAQNKKAKAKSRSTLTASELASTLAASQFADPHTDPEEETALGPTLTVSVNGRRKFFHMLATFLFVPATAWDPAFMALGYNSAFSLFLFLEYLRYCAVYPVGASLHFLLSQFLDSKDTGLVIVSHLYLLAGCAAGIWTEARSPLLLQLGTIILGVGDACASIVGRQYGRYHWPMSAKTIEGTAAFFISVLSSMFLLRILRMVEPFNVANMTIISLLLAFVEGVSEQNDNLILPVVGLVLGSLFPVS</sequence>
<feature type="transmembrane region" description="Helical" evidence="11">
    <location>
        <begin position="451"/>
        <end position="476"/>
    </location>
</feature>
<feature type="transmembrane region" description="Helical" evidence="11">
    <location>
        <begin position="744"/>
        <end position="762"/>
    </location>
</feature>
<dbReference type="PANTHER" id="PTHR13205">
    <property type="entry name" value="TRANSMEMBRANE PROTEIN 15-RELATED"/>
    <property type="match status" value="1"/>
</dbReference>
<evidence type="ECO:0000256" key="5">
    <source>
        <dbReference type="ARBA" id="ARBA00022692"/>
    </source>
</evidence>
<keyword evidence="9 11" id="KW-0472">Membrane</keyword>
<keyword evidence="5 11" id="KW-0812">Transmembrane</keyword>
<feature type="transmembrane region" description="Helical" evidence="11">
    <location>
        <begin position="149"/>
        <end position="169"/>
    </location>
</feature>
<reference evidence="12 13" key="1">
    <citation type="submission" date="2017-10" db="EMBL/GenBank/DDBJ databases">
        <title>A novel species of cold-tolerant Malassezia isolated from bats.</title>
        <authorList>
            <person name="Lorch J.M."/>
            <person name="Palmer J.M."/>
            <person name="Vanderwolf K.J."/>
            <person name="Schmidt K.Z."/>
            <person name="Verant M.L."/>
            <person name="Weller T.J."/>
            <person name="Blehert D.S."/>
        </authorList>
    </citation>
    <scope>NUCLEOTIDE SEQUENCE [LARGE SCALE GENOMIC DNA]</scope>
    <source>
        <strain evidence="12 13">NWHC:44797-103</strain>
    </source>
</reference>
<keyword evidence="13" id="KW-1185">Reference proteome</keyword>
<evidence type="ECO:0000256" key="7">
    <source>
        <dbReference type="ARBA" id="ARBA00022824"/>
    </source>
</evidence>
<evidence type="ECO:0000256" key="3">
    <source>
        <dbReference type="ARBA" id="ARBA00012132"/>
    </source>
</evidence>
<dbReference type="PANTHER" id="PTHR13205:SF15">
    <property type="entry name" value="DOLICHOL KINASE"/>
    <property type="match status" value="1"/>
</dbReference>
<dbReference type="GO" id="GO:0005789">
    <property type="term" value="C:endoplasmic reticulum membrane"/>
    <property type="evidence" value="ECO:0007669"/>
    <property type="project" value="UniProtKB-SubCell"/>
</dbReference>
<feature type="transmembrane region" description="Helical" evidence="11">
    <location>
        <begin position="190"/>
        <end position="210"/>
    </location>
</feature>
<evidence type="ECO:0000256" key="2">
    <source>
        <dbReference type="ARBA" id="ARBA00010794"/>
    </source>
</evidence>
<keyword evidence="7" id="KW-0256">Endoplasmic reticulum</keyword>
<feature type="transmembrane region" description="Helical" evidence="11">
    <location>
        <begin position="297"/>
        <end position="319"/>
    </location>
</feature>
<keyword evidence="4" id="KW-0808">Transferase</keyword>
<evidence type="ECO:0000256" key="1">
    <source>
        <dbReference type="ARBA" id="ARBA00004477"/>
    </source>
</evidence>
<feature type="transmembrane region" description="Helical" evidence="11">
    <location>
        <begin position="117"/>
        <end position="137"/>
    </location>
</feature>
<comment type="similarity">
    <text evidence="2">Belongs to the polyprenol kinase family.</text>
</comment>
<dbReference type="STRING" id="2020962.A0A2N1JGI7"/>
<protein>
    <recommendedName>
        <fullName evidence="3">dolichol kinase</fullName>
        <ecNumber evidence="3">2.7.1.108</ecNumber>
    </recommendedName>
</protein>
<evidence type="ECO:0000256" key="10">
    <source>
        <dbReference type="SAM" id="MobiDB-lite"/>
    </source>
</evidence>
<dbReference type="InterPro" id="IPR032974">
    <property type="entry name" value="Polypren_kinase"/>
</dbReference>
<keyword evidence="8 11" id="KW-1133">Transmembrane helix</keyword>
<evidence type="ECO:0000256" key="11">
    <source>
        <dbReference type="SAM" id="Phobius"/>
    </source>
</evidence>
<name>A0A2N1JGI7_9BASI</name>
<evidence type="ECO:0000256" key="8">
    <source>
        <dbReference type="ARBA" id="ARBA00022989"/>
    </source>
</evidence>
<feature type="transmembrane region" description="Helical" evidence="11">
    <location>
        <begin position="659"/>
        <end position="677"/>
    </location>
</feature>
<feature type="region of interest" description="Disordered" evidence="10">
    <location>
        <begin position="42"/>
        <end position="92"/>
    </location>
</feature>
<feature type="transmembrane region" description="Helical" evidence="11">
    <location>
        <begin position="595"/>
        <end position="619"/>
    </location>
</feature>
<dbReference type="EMBL" id="KZ454987">
    <property type="protein sequence ID" value="PKI85649.1"/>
    <property type="molecule type" value="Genomic_DNA"/>
</dbReference>
<feature type="transmembrane region" description="Helical" evidence="11">
    <location>
        <begin position="406"/>
        <end position="431"/>
    </location>
</feature>
<dbReference type="GO" id="GO:0004168">
    <property type="term" value="F:dolichol kinase activity"/>
    <property type="evidence" value="ECO:0007669"/>
    <property type="project" value="UniProtKB-EC"/>
</dbReference>
<dbReference type="GO" id="GO:0043048">
    <property type="term" value="P:dolichyl monophosphate biosynthetic process"/>
    <property type="evidence" value="ECO:0007669"/>
    <property type="project" value="TreeGrafter"/>
</dbReference>
<evidence type="ECO:0000256" key="6">
    <source>
        <dbReference type="ARBA" id="ARBA00022777"/>
    </source>
</evidence>
<keyword evidence="6" id="KW-0418">Kinase</keyword>
<dbReference type="AlphaFoldDB" id="A0A2N1JGI7"/>
<dbReference type="OrthoDB" id="377083at2759"/>
<proteinExistence type="inferred from homology"/>
<evidence type="ECO:0000256" key="4">
    <source>
        <dbReference type="ARBA" id="ARBA00022679"/>
    </source>
</evidence>
<organism evidence="12 13">
    <name type="scientific">Malassezia vespertilionis</name>
    <dbReference type="NCBI Taxonomy" id="2020962"/>
    <lineage>
        <taxon>Eukaryota</taxon>
        <taxon>Fungi</taxon>
        <taxon>Dikarya</taxon>
        <taxon>Basidiomycota</taxon>
        <taxon>Ustilaginomycotina</taxon>
        <taxon>Malasseziomycetes</taxon>
        <taxon>Malasseziales</taxon>
        <taxon>Malasseziaceae</taxon>
        <taxon>Malassezia</taxon>
    </lineage>
</organism>
<dbReference type="EC" id="2.7.1.108" evidence="3"/>
<feature type="transmembrane region" description="Helical" evidence="11">
    <location>
        <begin position="258"/>
        <end position="276"/>
    </location>
</feature>
<evidence type="ECO:0000313" key="12">
    <source>
        <dbReference type="EMBL" id="PKI85649.1"/>
    </source>
</evidence>
<accession>A0A2N1JGI7</accession>
<comment type="subcellular location">
    <subcellularLocation>
        <location evidence="1">Endoplasmic reticulum membrane</location>
        <topology evidence="1">Multi-pass membrane protein</topology>
    </subcellularLocation>
</comment>
<evidence type="ECO:0000313" key="13">
    <source>
        <dbReference type="Proteomes" id="UP000232875"/>
    </source>
</evidence>
<feature type="transmembrane region" description="Helical" evidence="11">
    <location>
        <begin position="683"/>
        <end position="702"/>
    </location>
</feature>
<evidence type="ECO:0000256" key="9">
    <source>
        <dbReference type="ARBA" id="ARBA00023136"/>
    </source>
</evidence>
<gene>
    <name evidence="12" type="ORF">MVES_000497</name>
</gene>
<feature type="transmembrane region" description="Helical" evidence="11">
    <location>
        <begin position="722"/>
        <end position="738"/>
    </location>
</feature>
<feature type="transmembrane region" description="Helical" evidence="11">
    <location>
        <begin position="496"/>
        <end position="516"/>
    </location>
</feature>